<dbReference type="GO" id="GO:0030991">
    <property type="term" value="C:intraciliary transport particle A"/>
    <property type="evidence" value="ECO:0007669"/>
    <property type="project" value="InterPro"/>
</dbReference>
<dbReference type="PDB" id="8HMD">
    <property type="method" value="EM"/>
    <property type="resolution" value="4.70 A"/>
    <property type="chains" value="F=1-146"/>
</dbReference>
<evidence type="ECO:0000256" key="2">
    <source>
        <dbReference type="SAM" id="MobiDB-lite"/>
    </source>
</evidence>
<protein>
    <submittedName>
        <fullName evidence="3">Uncharacterized protein</fullName>
    </submittedName>
</protein>
<dbReference type="KEGG" id="tet:TTHERM_00202900"/>
<dbReference type="EMDB" id="EMD-34895"/>
<dbReference type="PANTHER" id="PTHR33724">
    <property type="entry name" value="INTRAFLAGELLAR TRANSPORT PROTEIN 43 HOMOLOG"/>
    <property type="match status" value="1"/>
</dbReference>
<evidence type="ECO:0000313" key="3">
    <source>
        <dbReference type="EMBL" id="EAR86830.2"/>
    </source>
</evidence>
<proteinExistence type="evidence at protein level"/>
<dbReference type="Proteomes" id="UP000009168">
    <property type="component" value="Unassembled WGS sequence"/>
</dbReference>
<dbReference type="Pfam" id="PF15305">
    <property type="entry name" value="IFT43"/>
    <property type="match status" value="1"/>
</dbReference>
<dbReference type="InParanoid" id="Q22NF5"/>
<organism evidence="3 4">
    <name type="scientific">Tetrahymena thermophila (strain SB210)</name>
    <dbReference type="NCBI Taxonomy" id="312017"/>
    <lineage>
        <taxon>Eukaryota</taxon>
        <taxon>Sar</taxon>
        <taxon>Alveolata</taxon>
        <taxon>Ciliophora</taxon>
        <taxon>Intramacronucleata</taxon>
        <taxon>Oligohymenophorea</taxon>
        <taxon>Hymenostomatida</taxon>
        <taxon>Tetrahymenina</taxon>
        <taxon>Tetrahymenidae</taxon>
        <taxon>Tetrahymena</taxon>
    </lineage>
</organism>
<dbReference type="HOGENOM" id="CLU_1781207_0_0_1"/>
<sequence>MAAKGKQGWGFGGKDQNVKIDTSQQDQKKQNIWEQNNEDLIFVPDLTQEAQEQEVSKVSAPPNQPTVQVQDINELQKFTKINTLPQTEEGVDLSQLMQILSPVEDIKEKDEAWEFLQLKTQIYEIVSNMYGGNELIDDDDEDDENQ</sequence>
<keyword evidence="4" id="KW-1185">Reference proteome</keyword>
<evidence type="ECO:0000313" key="4">
    <source>
        <dbReference type="Proteomes" id="UP000009168"/>
    </source>
</evidence>
<name>Q22NF5_TETTS</name>
<dbReference type="EMBL" id="GG662857">
    <property type="protein sequence ID" value="EAR86830.2"/>
    <property type="molecule type" value="Genomic_DNA"/>
</dbReference>
<dbReference type="SMR" id="Q22NF5"/>
<dbReference type="OMA" id="WEQNNED"/>
<evidence type="ECO:0000256" key="1">
    <source>
        <dbReference type="ARBA" id="ARBA00022794"/>
    </source>
</evidence>
<reference evidence="4" key="1">
    <citation type="journal article" date="2006" name="PLoS Biol.">
        <title>Macronuclear genome sequence of the ciliate Tetrahymena thermophila, a model eukaryote.</title>
        <authorList>
            <person name="Eisen J.A."/>
            <person name="Coyne R.S."/>
            <person name="Wu M."/>
            <person name="Wu D."/>
            <person name="Thiagarajan M."/>
            <person name="Wortman J.R."/>
            <person name="Badger J.H."/>
            <person name="Ren Q."/>
            <person name="Amedeo P."/>
            <person name="Jones K.M."/>
            <person name="Tallon L.J."/>
            <person name="Delcher A.L."/>
            <person name="Salzberg S.L."/>
            <person name="Silva J.C."/>
            <person name="Haas B.J."/>
            <person name="Majoros W.H."/>
            <person name="Farzad M."/>
            <person name="Carlton J.M."/>
            <person name="Smith R.K. Jr."/>
            <person name="Garg J."/>
            <person name="Pearlman R.E."/>
            <person name="Karrer K.M."/>
            <person name="Sun L."/>
            <person name="Manning G."/>
            <person name="Elde N.C."/>
            <person name="Turkewitz A.P."/>
            <person name="Asai D.J."/>
            <person name="Wilkes D.E."/>
            <person name="Wang Y."/>
            <person name="Cai H."/>
            <person name="Collins K."/>
            <person name="Stewart B.A."/>
            <person name="Lee S.R."/>
            <person name="Wilamowska K."/>
            <person name="Weinberg Z."/>
            <person name="Ruzzo W.L."/>
            <person name="Wloga D."/>
            <person name="Gaertig J."/>
            <person name="Frankel J."/>
            <person name="Tsao C.-C."/>
            <person name="Gorovsky M.A."/>
            <person name="Keeling P.J."/>
            <person name="Waller R.F."/>
            <person name="Patron N.J."/>
            <person name="Cherry J.M."/>
            <person name="Stover N.A."/>
            <person name="Krieger C.J."/>
            <person name="del Toro C."/>
            <person name="Ryder H.F."/>
            <person name="Williamson S.C."/>
            <person name="Barbeau R.A."/>
            <person name="Hamilton E.P."/>
            <person name="Orias E."/>
        </authorList>
    </citation>
    <scope>NUCLEOTIDE SEQUENCE [LARGE SCALE GENOMIC DNA]</scope>
    <source>
        <strain evidence="4">SB210</strain>
    </source>
</reference>
<evidence type="ECO:0007829" key="6">
    <source>
        <dbReference type="PDB" id="8HMD"/>
    </source>
</evidence>
<keyword evidence="1" id="KW-0970">Cilium biogenesis/degradation</keyword>
<accession>Q22NF5</accession>
<dbReference type="PDB" id="8HMC">
    <property type="method" value="EM"/>
    <property type="resolution" value="3.60 A"/>
    <property type="chains" value="F=1-146"/>
</dbReference>
<evidence type="ECO:0007829" key="5">
    <source>
        <dbReference type="PDB" id="8HMC"/>
    </source>
</evidence>
<dbReference type="eggNOG" id="ENOG502R2Z8">
    <property type="taxonomic scope" value="Eukaryota"/>
</dbReference>
<dbReference type="InterPro" id="IPR029302">
    <property type="entry name" value="IFT43"/>
</dbReference>
<dbReference type="RefSeq" id="XP_001007075.2">
    <property type="nucleotide sequence ID" value="XM_001007075.3"/>
</dbReference>
<dbReference type="GO" id="GO:0005929">
    <property type="term" value="C:cilium"/>
    <property type="evidence" value="ECO:0007669"/>
    <property type="project" value="TreeGrafter"/>
</dbReference>
<dbReference type="GeneID" id="7844109"/>
<feature type="region of interest" description="Disordered" evidence="2">
    <location>
        <begin position="1"/>
        <end position="33"/>
    </location>
</feature>
<dbReference type="EMDB" id="EMD-34896"/>
<keyword evidence="5 6" id="KW-0002">3D-structure</keyword>
<dbReference type="PANTHER" id="PTHR33724:SF1">
    <property type="entry name" value="INTRAFLAGELLAR TRANSPORT PROTEIN 43 HOMOLOG"/>
    <property type="match status" value="1"/>
</dbReference>
<dbReference type="OrthoDB" id="206950at2759"/>
<gene>
    <name evidence="3" type="ORF">TTHERM_00202900</name>
</gene>
<reference evidence="5 6" key="2">
    <citation type="journal article" date="2023" name="Nat. Commun.">
        <title>Structural insight into the intraflagellar transport complex IFT-A and its assembly in the anterograde IFT train.</title>
        <authorList>
            <person name="Ma Y."/>
            <person name="He J."/>
            <person name="Li S."/>
            <person name="Yao D."/>
            <person name="Huang C."/>
            <person name="Wu J."/>
            <person name="Lei M."/>
        </authorList>
    </citation>
    <scope>STRUCTURE BY ELECTRON MICROSCOPY (3.60 ANGSTROMS)</scope>
</reference>
<dbReference type="GO" id="GO:0035721">
    <property type="term" value="P:intraciliary retrograde transport"/>
    <property type="evidence" value="ECO:0007669"/>
    <property type="project" value="TreeGrafter"/>
</dbReference>
<dbReference type="AlphaFoldDB" id="Q22NF5"/>